<sequence>MADTIPAKTKVSFSKAALKDQKFLYALPGLVKCQNAPGSRNKKSQMNLAAIVDKNTRKSGNTDGV</sequence>
<name>A0A9W9D842_9PLEO</name>
<keyword evidence="3" id="KW-1185">Reference proteome</keyword>
<evidence type="ECO:0000256" key="1">
    <source>
        <dbReference type="SAM" id="MobiDB-lite"/>
    </source>
</evidence>
<protein>
    <submittedName>
        <fullName evidence="2">Uncharacterized protein</fullName>
    </submittedName>
</protein>
<feature type="region of interest" description="Disordered" evidence="1">
    <location>
        <begin position="36"/>
        <end position="65"/>
    </location>
</feature>
<gene>
    <name evidence="2" type="ORF">N0V91_005796</name>
</gene>
<accession>A0A9W9D842</accession>
<evidence type="ECO:0000313" key="2">
    <source>
        <dbReference type="EMBL" id="KAJ4404646.1"/>
    </source>
</evidence>
<proteinExistence type="predicted"/>
<dbReference type="Proteomes" id="UP001140510">
    <property type="component" value="Unassembled WGS sequence"/>
</dbReference>
<dbReference type="EMBL" id="JAPEVA010000041">
    <property type="protein sequence ID" value="KAJ4404646.1"/>
    <property type="molecule type" value="Genomic_DNA"/>
</dbReference>
<dbReference type="AlphaFoldDB" id="A0A9W9D842"/>
<comment type="caution">
    <text evidence="2">The sequence shown here is derived from an EMBL/GenBank/DDBJ whole genome shotgun (WGS) entry which is preliminary data.</text>
</comment>
<evidence type="ECO:0000313" key="3">
    <source>
        <dbReference type="Proteomes" id="UP001140510"/>
    </source>
</evidence>
<reference evidence="2" key="1">
    <citation type="submission" date="2022-10" db="EMBL/GenBank/DDBJ databases">
        <title>Tapping the CABI collections for fungal endophytes: first genome assemblies for Collariella, Neodidymelliopsis, Ascochyta clinopodiicola, Didymella pomorum, Didymosphaeria variabile, Neocosmospora piperis and Neocucurbitaria cava.</title>
        <authorList>
            <person name="Hill R."/>
        </authorList>
    </citation>
    <scope>NUCLEOTIDE SEQUENCE</scope>
    <source>
        <strain evidence="2">IMI 355091</strain>
    </source>
</reference>
<organism evidence="2 3">
    <name type="scientific">Didymella pomorum</name>
    <dbReference type="NCBI Taxonomy" id="749634"/>
    <lineage>
        <taxon>Eukaryota</taxon>
        <taxon>Fungi</taxon>
        <taxon>Dikarya</taxon>
        <taxon>Ascomycota</taxon>
        <taxon>Pezizomycotina</taxon>
        <taxon>Dothideomycetes</taxon>
        <taxon>Pleosporomycetidae</taxon>
        <taxon>Pleosporales</taxon>
        <taxon>Pleosporineae</taxon>
        <taxon>Didymellaceae</taxon>
        <taxon>Didymella</taxon>
    </lineage>
</organism>